<feature type="transmembrane region" description="Helical" evidence="11">
    <location>
        <begin position="314"/>
        <end position="333"/>
    </location>
</feature>
<dbReference type="GO" id="GO:0020037">
    <property type="term" value="F:heme binding"/>
    <property type="evidence" value="ECO:0007669"/>
    <property type="project" value="InterPro"/>
</dbReference>
<dbReference type="Gene3D" id="1.20.1250.20">
    <property type="entry name" value="MFS general substrate transporter like domains"/>
    <property type="match status" value="2"/>
</dbReference>
<proteinExistence type="inferred from homology"/>
<keyword evidence="4 10" id="KW-0479">Metal-binding</keyword>
<dbReference type="InterPro" id="IPR011701">
    <property type="entry name" value="MFS"/>
</dbReference>
<comment type="caution">
    <text evidence="13">The sequence shown here is derived from an EMBL/GenBank/DDBJ whole genome shotgun (WGS) entry which is preliminary data.</text>
</comment>
<keyword evidence="3 11" id="KW-0812">Transmembrane</keyword>
<feature type="transmembrane region" description="Helical" evidence="11">
    <location>
        <begin position="401"/>
        <end position="423"/>
    </location>
</feature>
<dbReference type="PROSITE" id="PS50850">
    <property type="entry name" value="MFS"/>
    <property type="match status" value="1"/>
</dbReference>
<dbReference type="SUPFAM" id="SSF103473">
    <property type="entry name" value="MFS general substrate transporter"/>
    <property type="match status" value="1"/>
</dbReference>
<keyword evidence="14" id="KW-1185">Reference proteome</keyword>
<dbReference type="HOGENOM" id="CLU_304823_0_0_1"/>
<dbReference type="PANTHER" id="PTHR43791">
    <property type="entry name" value="PERMEASE-RELATED"/>
    <property type="match status" value="1"/>
</dbReference>
<organism evidence="13 14">
    <name type="scientific">Byssochlamys spectabilis (strain No. 5 / NBRC 109023)</name>
    <name type="common">Paecilomyces variotii</name>
    <dbReference type="NCBI Taxonomy" id="1356009"/>
    <lineage>
        <taxon>Eukaryota</taxon>
        <taxon>Fungi</taxon>
        <taxon>Dikarya</taxon>
        <taxon>Ascomycota</taxon>
        <taxon>Pezizomycotina</taxon>
        <taxon>Eurotiomycetes</taxon>
        <taxon>Eurotiomycetidae</taxon>
        <taxon>Eurotiales</taxon>
        <taxon>Thermoascaceae</taxon>
        <taxon>Paecilomyces</taxon>
    </lineage>
</organism>
<dbReference type="OrthoDB" id="3639251at2759"/>
<gene>
    <name evidence="13" type="ORF">PVAR5_3092</name>
</gene>
<evidence type="ECO:0000313" key="13">
    <source>
        <dbReference type="EMBL" id="GAD94466.1"/>
    </source>
</evidence>
<dbReference type="GO" id="GO:0004497">
    <property type="term" value="F:monooxygenase activity"/>
    <property type="evidence" value="ECO:0007669"/>
    <property type="project" value="InterPro"/>
</dbReference>
<dbReference type="GO" id="GO:0016020">
    <property type="term" value="C:membrane"/>
    <property type="evidence" value="ECO:0007669"/>
    <property type="project" value="UniProtKB-SubCell"/>
</dbReference>
<dbReference type="InterPro" id="IPR020846">
    <property type="entry name" value="MFS_dom"/>
</dbReference>
<feature type="transmembrane region" description="Helical" evidence="11">
    <location>
        <begin position="369"/>
        <end position="389"/>
    </location>
</feature>
<dbReference type="AlphaFoldDB" id="V5FXK8"/>
<accession>V5FXK8</accession>
<keyword evidence="6" id="KW-0560">Oxidoreductase</keyword>
<dbReference type="Pfam" id="PF07690">
    <property type="entry name" value="MFS_1"/>
    <property type="match status" value="1"/>
</dbReference>
<sequence length="974" mass="109717">MSVSQRAELGQKKPTLAKRIVGLLWDSLDDKSEEEHRLVRRLDSCYLIWACFYYFVMYLDSTNISNAYVSGMKEDLNMYGNQLNWMTTYWTIGYIIGTLPSQLIQMHIRPSLWLPLLELVWGALVMCMAAAPNVKTIYAIRFLVGICEASAYPGMMTLLGNWYTPQELGKRSVIFQQSSAAAQMFSGFLQAGIYNGMNGSAGLKGWRWLFIFDGIISLPIAILGFWLIPDAPSNSRAFYLKDVDKQVAQARMDRHGRARASGITWNKLLKVFTHWPVWVFVVPYVAYVLALHIASYMNLWLKSLGIYSVAQVNVIPSGGYAIEIVCALVYAVVSDAIGKRWPVIMFGASLGLLGGILLSVWNIPFGLKYFAWYLTFAPVGGGALLFAWGNEVCSNSAEERAILLGWLNTMGYIFNAWVPLYAYPANEAPQYKSGYKVNAALWGVYLLGIPVVLWFSKAFPTLPEEQCHTEEVVTGKDVEIPKRINEIIRWQSHVKGLPGPRGLPVVGNLPQVLSTFSAEQYRKWSETYGPVYQVQLGNIPVVIVNTAAAAKTLFLTQSASLNSRPLFYVFHKLVSKNVASIGTSPWDESCKNRRKLAASALNRQKVQSYEPIFLRESREFIEELNRASQDGTRDVDFKAIVHRLSLNLVLTLNYGTRVASTKDLYHDPLYAEIVEVEREISRLRSTSKNLANYIPILRLIDPVLAAVGLQKTSKYNSEIGRRRTSYNEELLRRLQEHVYNNTDTPCIQGSVLRDPESVALTRNELLSISLSMMAGADSTQPTIGWTLLFLAHRPDIQNHAYNEIKSSGVLKHDQYGTGEVEYIRALVKELMRFYTALPLAMPRQTLTDAFYEGYTIPKDTIVFLNAWGCNRDPDAFPDPWAFKPERWLGNTDKHSHQFAFGYGSRMCVASHLAFSLVYTVLLHLIAHFEIKPSSYDVNEKNSTIDPILGLKDPTALTASPIKSTARFIPRSKEL</sequence>
<evidence type="ECO:0000259" key="12">
    <source>
        <dbReference type="PROSITE" id="PS50850"/>
    </source>
</evidence>
<keyword evidence="5 11" id="KW-1133">Transmembrane helix</keyword>
<dbReference type="EMBL" id="BAUL01000092">
    <property type="protein sequence ID" value="GAD94466.1"/>
    <property type="molecule type" value="Genomic_DNA"/>
</dbReference>
<evidence type="ECO:0000256" key="9">
    <source>
        <dbReference type="ARBA" id="ARBA00037968"/>
    </source>
</evidence>
<dbReference type="PANTHER" id="PTHR43791:SF43">
    <property type="entry name" value="MAJOR FACILITATOR SUPERFAMILY (MFS) PROFILE DOMAIN-CONTAINING PROTEIN"/>
    <property type="match status" value="1"/>
</dbReference>
<feature type="domain" description="Major facilitator superfamily (MFS) profile" evidence="12">
    <location>
        <begin position="46"/>
        <end position="466"/>
    </location>
</feature>
<dbReference type="GO" id="GO:0005506">
    <property type="term" value="F:iron ion binding"/>
    <property type="evidence" value="ECO:0007669"/>
    <property type="project" value="InterPro"/>
</dbReference>
<comment type="cofactor">
    <cofactor evidence="10">
        <name>heme</name>
        <dbReference type="ChEBI" id="CHEBI:30413"/>
    </cofactor>
</comment>
<dbReference type="eggNOG" id="KOG0156">
    <property type="taxonomic scope" value="Eukaryota"/>
</dbReference>
<dbReference type="InParanoid" id="V5FXK8"/>
<feature type="transmembrane region" description="Helical" evidence="11">
    <location>
        <begin position="112"/>
        <end position="131"/>
    </location>
</feature>
<feature type="transmembrane region" description="Helical" evidence="11">
    <location>
        <begin position="46"/>
        <end position="68"/>
    </location>
</feature>
<dbReference type="PROSITE" id="PS00086">
    <property type="entry name" value="CYTOCHROME_P450"/>
    <property type="match status" value="1"/>
</dbReference>
<evidence type="ECO:0000256" key="7">
    <source>
        <dbReference type="ARBA" id="ARBA00023004"/>
    </source>
</evidence>
<evidence type="ECO:0000256" key="5">
    <source>
        <dbReference type="ARBA" id="ARBA00022989"/>
    </source>
</evidence>
<keyword evidence="10" id="KW-0349">Heme</keyword>
<dbReference type="InterPro" id="IPR002401">
    <property type="entry name" value="Cyt_P450_E_grp-I"/>
</dbReference>
<evidence type="ECO:0000256" key="10">
    <source>
        <dbReference type="PIRSR" id="PIRSR602401-1"/>
    </source>
</evidence>
<dbReference type="Gene3D" id="1.10.630.10">
    <property type="entry name" value="Cytochrome P450"/>
    <property type="match status" value="1"/>
</dbReference>
<dbReference type="PRINTS" id="PR00463">
    <property type="entry name" value="EP450I"/>
</dbReference>
<feature type="transmembrane region" description="Helical" evidence="11">
    <location>
        <begin position="435"/>
        <end position="455"/>
    </location>
</feature>
<dbReference type="InterPro" id="IPR036259">
    <property type="entry name" value="MFS_trans_sf"/>
</dbReference>
<dbReference type="InterPro" id="IPR001128">
    <property type="entry name" value="Cyt_P450"/>
</dbReference>
<reference evidence="14" key="1">
    <citation type="journal article" date="2014" name="Genome Announc.">
        <title>Draft genome sequence of the formaldehyde-resistant fungus Byssochlamys spectabilis No. 5 (anamorph Paecilomyces variotii No. 5) (NBRC109023).</title>
        <authorList>
            <person name="Oka T."/>
            <person name="Ekino K."/>
            <person name="Fukuda K."/>
            <person name="Nomura Y."/>
        </authorList>
    </citation>
    <scope>NUCLEOTIDE SEQUENCE [LARGE SCALE GENOMIC DNA]</scope>
    <source>
        <strain evidence="14">No. 5 / NBRC 109023</strain>
    </source>
</reference>
<dbReference type="InterPro" id="IPR036396">
    <property type="entry name" value="Cyt_P450_sf"/>
</dbReference>
<dbReference type="FunFam" id="1.20.1250.20:FF:000065">
    <property type="entry name" value="Putative MFS pantothenate transporter"/>
    <property type="match status" value="1"/>
</dbReference>
<dbReference type="Pfam" id="PF00067">
    <property type="entry name" value="p450"/>
    <property type="match status" value="1"/>
</dbReference>
<feature type="transmembrane region" description="Helical" evidence="11">
    <location>
        <begin position="206"/>
        <end position="228"/>
    </location>
</feature>
<dbReference type="PRINTS" id="PR00385">
    <property type="entry name" value="P450"/>
</dbReference>
<feature type="transmembrane region" description="Helical" evidence="11">
    <location>
        <begin position="137"/>
        <end position="161"/>
    </location>
</feature>
<comment type="similarity">
    <text evidence="9">Belongs to the major facilitator superfamily. Allantoate permease family.</text>
</comment>
<name>V5FXK8_BYSSN</name>
<evidence type="ECO:0000256" key="1">
    <source>
        <dbReference type="ARBA" id="ARBA00004141"/>
    </source>
</evidence>
<keyword evidence="7 10" id="KW-0408">Iron</keyword>
<evidence type="ECO:0000256" key="3">
    <source>
        <dbReference type="ARBA" id="ARBA00022692"/>
    </source>
</evidence>
<evidence type="ECO:0000256" key="8">
    <source>
        <dbReference type="ARBA" id="ARBA00023136"/>
    </source>
</evidence>
<protein>
    <recommendedName>
        <fullName evidence="12">Major facilitator superfamily (MFS) profile domain-containing protein</fullName>
    </recommendedName>
</protein>
<keyword evidence="2" id="KW-0813">Transport</keyword>
<evidence type="ECO:0000256" key="6">
    <source>
        <dbReference type="ARBA" id="ARBA00023002"/>
    </source>
</evidence>
<dbReference type="GO" id="GO:0022857">
    <property type="term" value="F:transmembrane transporter activity"/>
    <property type="evidence" value="ECO:0007669"/>
    <property type="project" value="InterPro"/>
</dbReference>
<feature type="transmembrane region" description="Helical" evidence="11">
    <location>
        <begin position="275"/>
        <end position="294"/>
    </location>
</feature>
<keyword evidence="8 11" id="KW-0472">Membrane</keyword>
<dbReference type="eggNOG" id="KOG2533">
    <property type="taxonomic scope" value="Eukaryota"/>
</dbReference>
<evidence type="ECO:0000313" key="14">
    <source>
        <dbReference type="Proteomes" id="UP000018001"/>
    </source>
</evidence>
<dbReference type="InterPro" id="IPR017972">
    <property type="entry name" value="Cyt_P450_CS"/>
</dbReference>
<feature type="transmembrane region" description="Helical" evidence="11">
    <location>
        <begin position="88"/>
        <end position="105"/>
    </location>
</feature>
<dbReference type="GO" id="GO:0016705">
    <property type="term" value="F:oxidoreductase activity, acting on paired donors, with incorporation or reduction of molecular oxygen"/>
    <property type="evidence" value="ECO:0007669"/>
    <property type="project" value="InterPro"/>
</dbReference>
<evidence type="ECO:0000256" key="4">
    <source>
        <dbReference type="ARBA" id="ARBA00022723"/>
    </source>
</evidence>
<evidence type="ECO:0000256" key="11">
    <source>
        <dbReference type="SAM" id="Phobius"/>
    </source>
</evidence>
<feature type="binding site" description="axial binding residue" evidence="10">
    <location>
        <position position="907"/>
    </location>
    <ligand>
        <name>heme</name>
        <dbReference type="ChEBI" id="CHEBI:30413"/>
    </ligand>
    <ligandPart>
        <name>Fe</name>
        <dbReference type="ChEBI" id="CHEBI:18248"/>
    </ligandPart>
</feature>
<dbReference type="Proteomes" id="UP000018001">
    <property type="component" value="Unassembled WGS sequence"/>
</dbReference>
<dbReference type="SUPFAM" id="SSF48264">
    <property type="entry name" value="Cytochrome P450"/>
    <property type="match status" value="1"/>
</dbReference>
<evidence type="ECO:0000256" key="2">
    <source>
        <dbReference type="ARBA" id="ARBA00022448"/>
    </source>
</evidence>
<comment type="subcellular location">
    <subcellularLocation>
        <location evidence="1">Membrane</location>
        <topology evidence="1">Multi-pass membrane protein</topology>
    </subcellularLocation>
</comment>
<feature type="transmembrane region" description="Helical" evidence="11">
    <location>
        <begin position="345"/>
        <end position="363"/>
    </location>
</feature>